<sequence length="54" mass="6274">MYPPGDNRILKYTILVREIDINLENYRFVSIITLDAFIKGAIEVHISRAHCGRQ</sequence>
<protein>
    <submittedName>
        <fullName evidence="1">Uncharacterized protein</fullName>
    </submittedName>
</protein>
<organism evidence="1 2">
    <name type="scientific">Rotaria socialis</name>
    <dbReference type="NCBI Taxonomy" id="392032"/>
    <lineage>
        <taxon>Eukaryota</taxon>
        <taxon>Metazoa</taxon>
        <taxon>Spiralia</taxon>
        <taxon>Gnathifera</taxon>
        <taxon>Rotifera</taxon>
        <taxon>Eurotatoria</taxon>
        <taxon>Bdelloidea</taxon>
        <taxon>Philodinida</taxon>
        <taxon>Philodinidae</taxon>
        <taxon>Rotaria</taxon>
    </lineage>
</organism>
<comment type="caution">
    <text evidence="1">The sequence shown here is derived from an EMBL/GenBank/DDBJ whole genome shotgun (WGS) entry which is preliminary data.</text>
</comment>
<evidence type="ECO:0000313" key="2">
    <source>
        <dbReference type="Proteomes" id="UP000663838"/>
    </source>
</evidence>
<gene>
    <name evidence="1" type="ORF">TOA249_LOCUS34218</name>
</gene>
<reference evidence="1" key="1">
    <citation type="submission" date="2021-02" db="EMBL/GenBank/DDBJ databases">
        <authorList>
            <person name="Nowell W R."/>
        </authorList>
    </citation>
    <scope>NUCLEOTIDE SEQUENCE</scope>
</reference>
<dbReference type="Proteomes" id="UP000663838">
    <property type="component" value="Unassembled WGS sequence"/>
</dbReference>
<name>A0A821YHY3_9BILA</name>
<dbReference type="EMBL" id="CAJOBS010016811">
    <property type="protein sequence ID" value="CAF4960423.1"/>
    <property type="molecule type" value="Genomic_DNA"/>
</dbReference>
<feature type="non-terminal residue" evidence="1">
    <location>
        <position position="1"/>
    </location>
</feature>
<dbReference type="AlphaFoldDB" id="A0A821YHY3"/>
<accession>A0A821YHY3</accession>
<evidence type="ECO:0000313" key="1">
    <source>
        <dbReference type="EMBL" id="CAF4960423.1"/>
    </source>
</evidence>
<proteinExistence type="predicted"/>